<organism evidence="6 7">
    <name type="scientific">Clostridium thailandense</name>
    <dbReference type="NCBI Taxonomy" id="2794346"/>
    <lineage>
        <taxon>Bacteria</taxon>
        <taxon>Bacillati</taxon>
        <taxon>Bacillota</taxon>
        <taxon>Clostridia</taxon>
        <taxon>Eubacteriales</taxon>
        <taxon>Clostridiaceae</taxon>
        <taxon>Clostridium</taxon>
    </lineage>
</organism>
<evidence type="ECO:0000313" key="6">
    <source>
        <dbReference type="EMBL" id="MBV7275433.1"/>
    </source>
</evidence>
<reference evidence="6" key="1">
    <citation type="submission" date="2020-12" db="EMBL/GenBank/DDBJ databases">
        <title>Clostridium thailandense sp. nov., a novel acetogenic bacterium isolated from peat land soil in Thailand.</title>
        <authorList>
            <person name="Chaikitkaew S."/>
            <person name="Birkeland N.K."/>
        </authorList>
    </citation>
    <scope>NUCLEOTIDE SEQUENCE</scope>
    <source>
        <strain evidence="6">PL3</strain>
    </source>
</reference>
<protein>
    <submittedName>
        <fullName evidence="6">HlyD family efflux transporter periplasmic adaptor subunit</fullName>
    </submittedName>
</protein>
<accession>A0A949X5C8</accession>
<feature type="coiled-coil region" evidence="3">
    <location>
        <begin position="171"/>
        <end position="212"/>
    </location>
</feature>
<dbReference type="AlphaFoldDB" id="A0A949X5C8"/>
<sequence length="370" mass="40791">MEKKKIRAIGILITLAVVASGGYIFKSIKDNQKDEFVYYGTAEADKINISAEIGGKIKEIKSNEGSKIKAGTLVAVIDSDENSIKLQDSELTIKNAENELGKIQDGNRAEEIRAQEALVKQAQALVNQGEESVKVAQNNIDSAQTNFDYKKKIYDDAAALYEKGADTKYKMDTAKNEVDNTSNTLNNAKATLESNKDQVNNYSAQLEAATEKLNLLVNGATERDKTTAQYQVDKAKNAYDLNKSQLDKSNIISANDGTIETINFKKGEYVSPGAAVATLLDTNNIWVKVYVPENALSHIKLDKDVTVQSDFMKGKTIKGKIIYISPEAEFTPMNIVTKKDRTKLVYEVKVKILDNIDAIKSGMLLDVNLK</sequence>
<evidence type="ECO:0000259" key="5">
    <source>
        <dbReference type="Pfam" id="PF25990"/>
    </source>
</evidence>
<evidence type="ECO:0000259" key="4">
    <source>
        <dbReference type="Pfam" id="PF25917"/>
    </source>
</evidence>
<evidence type="ECO:0000256" key="3">
    <source>
        <dbReference type="SAM" id="Coils"/>
    </source>
</evidence>
<keyword evidence="7" id="KW-1185">Reference proteome</keyword>
<dbReference type="GO" id="GO:0030313">
    <property type="term" value="C:cell envelope"/>
    <property type="evidence" value="ECO:0007669"/>
    <property type="project" value="UniProtKB-SubCell"/>
</dbReference>
<name>A0A949X5C8_9CLOT</name>
<gene>
    <name evidence="6" type="ORF">I6U48_21255</name>
</gene>
<evidence type="ECO:0000256" key="2">
    <source>
        <dbReference type="ARBA" id="ARBA00023054"/>
    </source>
</evidence>
<comment type="caution">
    <text evidence="6">The sequence shown here is derived from an EMBL/GenBank/DDBJ whole genome shotgun (WGS) entry which is preliminary data.</text>
</comment>
<dbReference type="InterPro" id="IPR050465">
    <property type="entry name" value="UPF0194_transport"/>
</dbReference>
<feature type="coiled-coil region" evidence="3">
    <location>
        <begin position="79"/>
        <end position="146"/>
    </location>
</feature>
<dbReference type="Pfam" id="PF25917">
    <property type="entry name" value="BSH_RND"/>
    <property type="match status" value="1"/>
</dbReference>
<dbReference type="PANTHER" id="PTHR32347">
    <property type="entry name" value="EFFLUX SYSTEM COMPONENT YKNX-RELATED"/>
    <property type="match status" value="1"/>
</dbReference>
<feature type="domain" description="YknX-like beta-barrel" evidence="5">
    <location>
        <begin position="289"/>
        <end position="367"/>
    </location>
</feature>
<dbReference type="EMBL" id="JAEEGC010000124">
    <property type="protein sequence ID" value="MBV7275433.1"/>
    <property type="molecule type" value="Genomic_DNA"/>
</dbReference>
<evidence type="ECO:0000313" key="7">
    <source>
        <dbReference type="Proteomes" id="UP000694308"/>
    </source>
</evidence>
<dbReference type="Proteomes" id="UP000694308">
    <property type="component" value="Unassembled WGS sequence"/>
</dbReference>
<dbReference type="Pfam" id="PF25990">
    <property type="entry name" value="Beta-barrel_YknX"/>
    <property type="match status" value="1"/>
</dbReference>
<comment type="subcellular location">
    <subcellularLocation>
        <location evidence="1">Cell envelope</location>
    </subcellularLocation>
</comment>
<feature type="domain" description="Multidrug resistance protein MdtA-like barrel-sandwich hybrid" evidence="4">
    <location>
        <begin position="46"/>
        <end position="280"/>
    </location>
</feature>
<proteinExistence type="predicted"/>
<dbReference type="PANTHER" id="PTHR32347:SF23">
    <property type="entry name" value="BLL5650 PROTEIN"/>
    <property type="match status" value="1"/>
</dbReference>
<evidence type="ECO:0000256" key="1">
    <source>
        <dbReference type="ARBA" id="ARBA00004196"/>
    </source>
</evidence>
<keyword evidence="2 3" id="KW-0175">Coiled coil</keyword>
<dbReference type="InterPro" id="IPR058625">
    <property type="entry name" value="MdtA-like_BSH"/>
</dbReference>
<dbReference type="InterPro" id="IPR058636">
    <property type="entry name" value="Beta-barrel_YknX"/>
</dbReference>